<dbReference type="GO" id="GO:0046872">
    <property type="term" value="F:metal ion binding"/>
    <property type="evidence" value="ECO:0007669"/>
    <property type="project" value="UniProtKB-KW"/>
</dbReference>
<evidence type="ECO:0000313" key="6">
    <source>
        <dbReference type="Proteomes" id="UP000504617"/>
    </source>
</evidence>
<sequence>MGTPWSRNGELNQIVGLIKPSALCEALEQKQKVPLSFLKKEKTQEDKQKELTDKIRQQQEKLEALQKTTPVRSHADLKKLPLEVTAQPMLEVRPLLPLLFTELPSSVRPEVIQFSPLLTTAVGDQDVIE</sequence>
<protein>
    <submittedName>
        <fullName evidence="7">MORC family CW-type zinc finger protein 2A-like</fullName>
    </submittedName>
</protein>
<evidence type="ECO:0000256" key="4">
    <source>
        <dbReference type="ARBA" id="ARBA00023242"/>
    </source>
</evidence>
<keyword evidence="2" id="KW-0479">Metal-binding</keyword>
<dbReference type="KEGG" id="tsr:106552688"/>
<evidence type="ECO:0000313" key="7">
    <source>
        <dbReference type="RefSeq" id="XP_013926497.1"/>
    </source>
</evidence>
<dbReference type="PANTHER" id="PTHR23337">
    <property type="entry name" value="ZINC FINGER CW-TYPE COILED-COIL DOMAIN PROTEIN 1"/>
    <property type="match status" value="1"/>
</dbReference>
<feature type="coiled-coil region" evidence="5">
    <location>
        <begin position="41"/>
        <end position="68"/>
    </location>
</feature>
<gene>
    <name evidence="7" type="primary">LOC106552688</name>
</gene>
<evidence type="ECO:0000256" key="3">
    <source>
        <dbReference type="ARBA" id="ARBA00023054"/>
    </source>
</evidence>
<accession>A0A6I9YQC9</accession>
<dbReference type="RefSeq" id="XP_013926497.1">
    <property type="nucleotide sequence ID" value="XM_014071022.1"/>
</dbReference>
<evidence type="ECO:0000256" key="1">
    <source>
        <dbReference type="ARBA" id="ARBA00004123"/>
    </source>
</evidence>
<dbReference type="Proteomes" id="UP000504617">
    <property type="component" value="Unplaced"/>
</dbReference>
<evidence type="ECO:0000256" key="2">
    <source>
        <dbReference type="ARBA" id="ARBA00022723"/>
    </source>
</evidence>
<dbReference type="GeneID" id="106552688"/>
<reference evidence="7" key="1">
    <citation type="submission" date="2025-08" db="UniProtKB">
        <authorList>
            <consortium name="RefSeq"/>
        </authorList>
    </citation>
    <scope>IDENTIFICATION</scope>
    <source>
        <tissue evidence="7">Skeletal muscle</tissue>
    </source>
</reference>
<keyword evidence="4" id="KW-0539">Nucleus</keyword>
<dbReference type="PANTHER" id="PTHR23337:SF7">
    <property type="entry name" value="ATPASE MORC2"/>
    <property type="match status" value="1"/>
</dbReference>
<dbReference type="AlphaFoldDB" id="A0A6I9YQC9"/>
<evidence type="ECO:0000256" key="5">
    <source>
        <dbReference type="SAM" id="Coils"/>
    </source>
</evidence>
<name>A0A6I9YQC9_9SAUR</name>
<organism evidence="6 7">
    <name type="scientific">Thamnophis sirtalis</name>
    <dbReference type="NCBI Taxonomy" id="35019"/>
    <lineage>
        <taxon>Eukaryota</taxon>
        <taxon>Metazoa</taxon>
        <taxon>Chordata</taxon>
        <taxon>Craniata</taxon>
        <taxon>Vertebrata</taxon>
        <taxon>Euteleostomi</taxon>
        <taxon>Lepidosauria</taxon>
        <taxon>Squamata</taxon>
        <taxon>Bifurcata</taxon>
        <taxon>Unidentata</taxon>
        <taxon>Episquamata</taxon>
        <taxon>Toxicofera</taxon>
        <taxon>Serpentes</taxon>
        <taxon>Colubroidea</taxon>
        <taxon>Colubridae</taxon>
        <taxon>Natricinae</taxon>
        <taxon>Thamnophis</taxon>
    </lineage>
</organism>
<keyword evidence="3 5" id="KW-0175">Coiled coil</keyword>
<comment type="subcellular location">
    <subcellularLocation>
        <location evidence="1">Nucleus</location>
    </subcellularLocation>
</comment>
<keyword evidence="6" id="KW-1185">Reference proteome</keyword>
<dbReference type="GO" id="GO:0005634">
    <property type="term" value="C:nucleus"/>
    <property type="evidence" value="ECO:0007669"/>
    <property type="project" value="UniProtKB-SubCell"/>
</dbReference>
<proteinExistence type="predicted"/>